<keyword evidence="4 7" id="KW-1133">Transmembrane helix</keyword>
<evidence type="ECO:0000256" key="6">
    <source>
        <dbReference type="SAM" id="MobiDB-lite"/>
    </source>
</evidence>
<evidence type="ECO:0000256" key="4">
    <source>
        <dbReference type="ARBA" id="ARBA00022989"/>
    </source>
</evidence>
<dbReference type="Gene3D" id="1.20.1250.20">
    <property type="entry name" value="MFS general substrate transporter like domains"/>
    <property type="match status" value="1"/>
</dbReference>
<feature type="region of interest" description="Disordered" evidence="6">
    <location>
        <begin position="661"/>
        <end position="698"/>
    </location>
</feature>
<feature type="region of interest" description="Disordered" evidence="6">
    <location>
        <begin position="1"/>
        <end position="84"/>
    </location>
</feature>
<feature type="compositionally biased region" description="Basic residues" evidence="6">
    <location>
        <begin position="661"/>
        <end position="673"/>
    </location>
</feature>
<feature type="compositionally biased region" description="Basic residues" evidence="6">
    <location>
        <begin position="459"/>
        <end position="468"/>
    </location>
</feature>
<evidence type="ECO:0000313" key="9">
    <source>
        <dbReference type="Proteomes" id="UP001492380"/>
    </source>
</evidence>
<dbReference type="InterPro" id="IPR036259">
    <property type="entry name" value="MFS_trans_sf"/>
</dbReference>
<dbReference type="EMBL" id="JBBWRZ010000001">
    <property type="protein sequence ID" value="KAK8246698.1"/>
    <property type="molecule type" value="Genomic_DNA"/>
</dbReference>
<keyword evidence="3 7" id="KW-0812">Transmembrane</keyword>
<dbReference type="PANTHER" id="PTHR19432">
    <property type="entry name" value="SUGAR TRANSPORTER"/>
    <property type="match status" value="1"/>
</dbReference>
<name>A0ABR1Z2S7_9PEZI</name>
<keyword evidence="5 7" id="KW-0472">Membrane</keyword>
<dbReference type="Proteomes" id="UP001492380">
    <property type="component" value="Unassembled WGS sequence"/>
</dbReference>
<feature type="transmembrane region" description="Helical" evidence="7">
    <location>
        <begin position="515"/>
        <end position="534"/>
    </location>
</feature>
<feature type="compositionally biased region" description="Gly residues" evidence="6">
    <location>
        <begin position="675"/>
        <end position="685"/>
    </location>
</feature>
<dbReference type="PANTHER" id="PTHR19432:SF35">
    <property type="entry name" value="SOLUTE CARRIER FAMILY 45 MEMBER 3 ISOFORM X1"/>
    <property type="match status" value="1"/>
</dbReference>
<feature type="transmembrane region" description="Helical" evidence="7">
    <location>
        <begin position="395"/>
        <end position="416"/>
    </location>
</feature>
<evidence type="ECO:0000256" key="3">
    <source>
        <dbReference type="ARBA" id="ARBA00022692"/>
    </source>
</evidence>
<evidence type="ECO:0000256" key="7">
    <source>
        <dbReference type="SAM" id="Phobius"/>
    </source>
</evidence>
<gene>
    <name evidence="8" type="ORF">HDK90DRAFT_17932</name>
</gene>
<feature type="compositionally biased region" description="Low complexity" evidence="6">
    <location>
        <begin position="686"/>
        <end position="698"/>
    </location>
</feature>
<evidence type="ECO:0000256" key="1">
    <source>
        <dbReference type="ARBA" id="ARBA00004141"/>
    </source>
</evidence>
<organism evidence="8 9">
    <name type="scientific">Phyllosticta capitalensis</name>
    <dbReference type="NCBI Taxonomy" id="121624"/>
    <lineage>
        <taxon>Eukaryota</taxon>
        <taxon>Fungi</taxon>
        <taxon>Dikarya</taxon>
        <taxon>Ascomycota</taxon>
        <taxon>Pezizomycotina</taxon>
        <taxon>Dothideomycetes</taxon>
        <taxon>Dothideomycetes incertae sedis</taxon>
        <taxon>Botryosphaeriales</taxon>
        <taxon>Phyllostictaceae</taxon>
        <taxon>Phyllosticta</taxon>
    </lineage>
</organism>
<feature type="transmembrane region" description="Helical" evidence="7">
    <location>
        <begin position="93"/>
        <end position="111"/>
    </location>
</feature>
<dbReference type="Pfam" id="PF13347">
    <property type="entry name" value="MFS_2"/>
    <property type="match status" value="1"/>
</dbReference>
<feature type="compositionally biased region" description="Low complexity" evidence="6">
    <location>
        <begin position="422"/>
        <end position="458"/>
    </location>
</feature>
<feature type="transmembrane region" description="Helical" evidence="7">
    <location>
        <begin position="491"/>
        <end position="509"/>
    </location>
</feature>
<dbReference type="SUPFAM" id="SSF103473">
    <property type="entry name" value="MFS general substrate transporter"/>
    <property type="match status" value="2"/>
</dbReference>
<feature type="region of interest" description="Disordered" evidence="6">
    <location>
        <begin position="422"/>
        <end position="468"/>
    </location>
</feature>
<accession>A0ABR1Z2S7</accession>
<proteinExistence type="predicted"/>
<evidence type="ECO:0000256" key="2">
    <source>
        <dbReference type="ARBA" id="ARBA00022448"/>
    </source>
</evidence>
<keyword evidence="9" id="KW-1185">Reference proteome</keyword>
<feature type="transmembrane region" description="Helical" evidence="7">
    <location>
        <begin position="165"/>
        <end position="182"/>
    </location>
</feature>
<comment type="caution">
    <text evidence="8">The sequence shown here is derived from an EMBL/GenBank/DDBJ whole genome shotgun (WGS) entry which is preliminary data.</text>
</comment>
<feature type="compositionally biased region" description="Polar residues" evidence="6">
    <location>
        <begin position="21"/>
        <end position="31"/>
    </location>
</feature>
<evidence type="ECO:0000313" key="8">
    <source>
        <dbReference type="EMBL" id="KAK8246698.1"/>
    </source>
</evidence>
<evidence type="ECO:0000256" key="5">
    <source>
        <dbReference type="ARBA" id="ARBA00023136"/>
    </source>
</evidence>
<protein>
    <recommendedName>
        <fullName evidence="10">Sucrose transporter</fullName>
    </recommendedName>
</protein>
<sequence>MASKPSPSAHIPPPSPDYASRPSNIPSTPKTVTFKELSPPSSPPPSPAYDPMNEQSPLLSPAQDDENGLKRVPSPLSDDDWNPEAGEDTKSSWYLLLLTLGGLGLQIAWSVELSYGSPYLISLGLSKSLLALVWIAGPLSGTLVQPYVGLKSDNCRSRWGKRRPFIIGGAAATIVSLFLLAWARELVGGILSIFGVARDTSANQTCTILFAVLMVYVLDFAINVIQAAIRAFVVDCAPTHQQEAANAWIMRTTGTGNILGYLSGFINLPKYLPFLGDSQMKVLCAIACLALAVTVTISCSTISERDPRNEGVPDSHGGLVGFFKTLFHSVRRLPPQISKVCQVQLAAWIGWFPFLFYSTTYIGEIYTEPYFEANPHMSDADINQVWEEGTRMGTLALFIFALTTFACSIILPLLVAPTYKAPSSRSQTPSTPLTPSTPRSTSTGSSSYFPLPSSSSSPSHKKRPSKLKSHLRRLPSLLEALQIRSLTLRRAWLLSHIMFAVLMWSTFLVRSTAGATLVIALVGVPWAVANWAPFSLISSEISKRDAIRRGLIRPDDAGDDTSSSRASSRDANLLASGEDAHDSADQAGVVLGIHNVAIAAPQVVATLVSSTLFRFLQKPRGAPGDDSVAWVLRFGGLCALVAAWLTLRVGEEGGSVLGKGKAKVRGVGRRRGRGSGDTGAGGSGEASGSDGVVQGRPG</sequence>
<feature type="transmembrane region" description="Helical" evidence="7">
    <location>
        <begin position="282"/>
        <end position="303"/>
    </location>
</feature>
<comment type="subcellular location">
    <subcellularLocation>
        <location evidence="1">Membrane</location>
        <topology evidence="1">Multi-pass membrane protein</topology>
    </subcellularLocation>
</comment>
<reference evidence="8 9" key="1">
    <citation type="submission" date="2024-04" db="EMBL/GenBank/DDBJ databases">
        <title>Phyllosticta paracitricarpa is synonymous to the EU quarantine fungus P. citricarpa based on phylogenomic analyses.</title>
        <authorList>
            <consortium name="Lawrence Berkeley National Laboratory"/>
            <person name="Van Ingen-Buijs V.A."/>
            <person name="Van Westerhoven A.C."/>
            <person name="Haridas S."/>
            <person name="Skiadas P."/>
            <person name="Martin F."/>
            <person name="Groenewald J.Z."/>
            <person name="Crous P.W."/>
            <person name="Seidl M.F."/>
        </authorList>
    </citation>
    <scope>NUCLEOTIDE SEQUENCE [LARGE SCALE GENOMIC DNA]</scope>
    <source>
        <strain evidence="8 9">CBS 123374</strain>
    </source>
</reference>
<feature type="transmembrane region" description="Helical" evidence="7">
    <location>
        <begin position="123"/>
        <end position="144"/>
    </location>
</feature>
<evidence type="ECO:0008006" key="10">
    <source>
        <dbReference type="Google" id="ProtNLM"/>
    </source>
</evidence>
<keyword evidence="2" id="KW-0813">Transport</keyword>